<dbReference type="OrthoDB" id="3020801at2759"/>
<reference evidence="2" key="1">
    <citation type="submission" date="2020-05" db="EMBL/GenBank/DDBJ databases">
        <title>Mycena genomes resolve the evolution of fungal bioluminescence.</title>
        <authorList>
            <person name="Tsai I.J."/>
        </authorList>
    </citation>
    <scope>NUCLEOTIDE SEQUENCE</scope>
    <source>
        <strain evidence="2">CCC161011</strain>
    </source>
</reference>
<comment type="caution">
    <text evidence="2">The sequence shown here is derived from an EMBL/GenBank/DDBJ whole genome shotgun (WGS) entry which is preliminary data.</text>
</comment>
<feature type="compositionally biased region" description="Basic residues" evidence="1">
    <location>
        <begin position="99"/>
        <end position="110"/>
    </location>
</feature>
<keyword evidence="3" id="KW-1185">Reference proteome</keyword>
<organism evidence="2 3">
    <name type="scientific">Mycena venus</name>
    <dbReference type="NCBI Taxonomy" id="2733690"/>
    <lineage>
        <taxon>Eukaryota</taxon>
        <taxon>Fungi</taxon>
        <taxon>Dikarya</taxon>
        <taxon>Basidiomycota</taxon>
        <taxon>Agaricomycotina</taxon>
        <taxon>Agaricomycetes</taxon>
        <taxon>Agaricomycetidae</taxon>
        <taxon>Agaricales</taxon>
        <taxon>Marasmiineae</taxon>
        <taxon>Mycenaceae</taxon>
        <taxon>Mycena</taxon>
    </lineage>
</organism>
<evidence type="ECO:0000313" key="3">
    <source>
        <dbReference type="Proteomes" id="UP000620124"/>
    </source>
</evidence>
<accession>A0A8H6X2Q9</accession>
<sequence length="463" mass="51826">MSSSAMVWFPQECKTRGGAVFASFWSPFFDVAPLLREAVALDSDEQEDIETLMEDLDELPPDDSWLDELDEPLPPPSPPKRRRMDEVIASGACPMRYAHVKRREKRKKEKKQPGGQRPRPATLREHVHADRAIPTQLNAAELPAAHGAYAAKVEQGTWGSKKRRTLPELIGLGFRLIEWDGIASIPIVDVHGRIITVLVGQPSDTGYAAAATRAFELIEKERVNAHFKSALAKHRRGPFVALNVGLSYSKGQTVPSRLNNGIHAALLGRLLADKDITRMAIFASASFALWAPKLHAYYDDYDRRLRERLPHLTRNWERSVFSQAAFNFGPNVWTFQHRDVLNVAFGMCAVHALGDFNPKKGGHLILWELKLVIEFPPGALILLPSATITHSNIPVGPDEHRASFTQYTGGGLFRYVDNGFRTEKELTEQDPEQYARVCEQKDARWAMGLGLLSTVDELLESVV</sequence>
<dbReference type="EMBL" id="JACAZI010000029">
    <property type="protein sequence ID" value="KAF7333333.1"/>
    <property type="molecule type" value="Genomic_DNA"/>
</dbReference>
<dbReference type="AlphaFoldDB" id="A0A8H6X2Q9"/>
<protein>
    <submittedName>
        <fullName evidence="2">Uncharacterized protein</fullName>
    </submittedName>
</protein>
<evidence type="ECO:0000313" key="2">
    <source>
        <dbReference type="EMBL" id="KAF7333333.1"/>
    </source>
</evidence>
<gene>
    <name evidence="2" type="ORF">MVEN_02348600</name>
</gene>
<feature type="region of interest" description="Disordered" evidence="1">
    <location>
        <begin position="57"/>
        <end position="83"/>
    </location>
</feature>
<feature type="compositionally biased region" description="Acidic residues" evidence="1">
    <location>
        <begin position="57"/>
        <end position="71"/>
    </location>
</feature>
<name>A0A8H6X2Q9_9AGAR</name>
<dbReference type="Proteomes" id="UP000620124">
    <property type="component" value="Unassembled WGS sequence"/>
</dbReference>
<evidence type="ECO:0000256" key="1">
    <source>
        <dbReference type="SAM" id="MobiDB-lite"/>
    </source>
</evidence>
<feature type="region of interest" description="Disordered" evidence="1">
    <location>
        <begin position="99"/>
        <end position="122"/>
    </location>
</feature>
<dbReference type="Gene3D" id="3.60.130.30">
    <property type="match status" value="1"/>
</dbReference>
<proteinExistence type="predicted"/>